<accession>A0A4R1GI54</accession>
<dbReference type="OrthoDB" id="7057390at2"/>
<dbReference type="SMART" id="SM00052">
    <property type="entry name" value="EAL"/>
    <property type="match status" value="1"/>
</dbReference>
<dbReference type="InterPro" id="IPR029787">
    <property type="entry name" value="Nucleotide_cyclase"/>
</dbReference>
<dbReference type="Pfam" id="PF08269">
    <property type="entry name" value="dCache_2"/>
    <property type="match status" value="1"/>
</dbReference>
<protein>
    <submittedName>
        <fullName evidence="9">Diguanylate cyclase (GGDEF)-like protein</fullName>
    </submittedName>
</protein>
<dbReference type="InterPro" id="IPR000160">
    <property type="entry name" value="GGDEF_dom"/>
</dbReference>
<evidence type="ECO:0000256" key="6">
    <source>
        <dbReference type="SAM" id="Phobius"/>
    </source>
</evidence>
<comment type="subcellular location">
    <subcellularLocation>
        <location evidence="1">Cell membrane</location>
        <topology evidence="1">Multi-pass membrane protein</topology>
    </subcellularLocation>
</comment>
<dbReference type="CDD" id="cd01948">
    <property type="entry name" value="EAL"/>
    <property type="match status" value="1"/>
</dbReference>
<dbReference type="InterPro" id="IPR043128">
    <property type="entry name" value="Rev_trsase/Diguanyl_cyclase"/>
</dbReference>
<dbReference type="EMBL" id="SMFV01000001">
    <property type="protein sequence ID" value="TCK06545.1"/>
    <property type="molecule type" value="Genomic_DNA"/>
</dbReference>
<dbReference type="InterPro" id="IPR050706">
    <property type="entry name" value="Cyclic-di-GMP_PDE-like"/>
</dbReference>
<keyword evidence="2" id="KW-1003">Cell membrane</keyword>
<dbReference type="SUPFAM" id="SSF55073">
    <property type="entry name" value="Nucleotide cyclase"/>
    <property type="match status" value="1"/>
</dbReference>
<comment type="caution">
    <text evidence="9">The sequence shown here is derived from an EMBL/GenBank/DDBJ whole genome shotgun (WGS) entry which is preliminary data.</text>
</comment>
<keyword evidence="4 6" id="KW-1133">Transmembrane helix</keyword>
<keyword evidence="3 6" id="KW-0812">Transmembrane</keyword>
<dbReference type="InterPro" id="IPR001633">
    <property type="entry name" value="EAL_dom"/>
</dbReference>
<dbReference type="Gene3D" id="3.30.70.270">
    <property type="match status" value="1"/>
</dbReference>
<dbReference type="CDD" id="cd01949">
    <property type="entry name" value="GGDEF"/>
    <property type="match status" value="1"/>
</dbReference>
<feature type="transmembrane region" description="Helical" evidence="6">
    <location>
        <begin position="14"/>
        <end position="36"/>
    </location>
</feature>
<dbReference type="GO" id="GO:0071111">
    <property type="term" value="F:cyclic-guanylate-specific phosphodiesterase activity"/>
    <property type="evidence" value="ECO:0007669"/>
    <property type="project" value="InterPro"/>
</dbReference>
<dbReference type="InterPro" id="IPR004010">
    <property type="entry name" value="Double_Cache_2"/>
</dbReference>
<sequence length="772" mass="89556">MAESFTRLKEVRRIGYLLLLILVASVLFMAGSNYLFRKEVEEAIYVSIFEQNKKRLKEIVDATVLSFSKKEALLKEDMKRKVREEVLNAHKIATSIYRTCKILKCSDNKIKRLIHEALKGYRFFEGKGYIFIDSVKGPVVLNPLFPELEGKNVWNIKDAKGKLVHREFERTVLYSPNNEGFVTYYWYLPGTKKVDEKISFLKLFKPYNWIIGGGFYLSDFKEYVKRILKEEGRIYNLFIVDLNGKTGSSLQERRLLAVVRRLPQKELESGLFINNGSGVYYLRLYRRWNWLIGSYVTKDDLFKEAVVLKGEFMGTMKAALFVGSLVVLVIFSSSTLGIWYFMEELRKTLRELFKRNRQLTKLNREMVLRAYKDNITGLRNRNRFEEDLRKVATSKVNFALVNIRNFREINELFGMKEGDRILRTFGKFLKRLAKRENKFARVYRIRGDRFGLLVTDISEGDFISMVKRIIAKLEQQEFEVGDIKFRLDVVAGISRNREQPIIEAEIAEQEAKKRNMDIYVFDVDLEELYRELQKNITIATKLKDAISNDRVIPVFQPIVDLQTGEVEKYEALMRIVDEDGKLLMPGDFLPVAKKISIYNKLSKKLIEKALLTVREKGIKVALNISSEDLVSSTMRDWLIEVIRNYGVADKVCFEIVESEAFSDLRILESFYSKVKELGAELAIDDFGSGYSNYEYITIIKPDYIKIDGSLISKVVQSKDAETLVKHIVLFSKELNIKTVAEFISSEEILEKVKELGVDYGQGFYLGKPTQLS</sequence>
<dbReference type="AlphaFoldDB" id="A0A4R1GI54"/>
<keyword evidence="5 6" id="KW-0472">Membrane</keyword>
<reference evidence="9 10" key="1">
    <citation type="submission" date="2019-03" db="EMBL/GenBank/DDBJ databases">
        <title>Genomic Encyclopedia of Archaeal and Bacterial Type Strains, Phase II (KMG-II): from individual species to whole genera.</title>
        <authorList>
            <person name="Goeker M."/>
        </authorList>
    </citation>
    <scope>NUCLEOTIDE SEQUENCE [LARGE SCALE GENOMIC DNA]</scope>
    <source>
        <strain evidence="9 10">DSM 24425</strain>
    </source>
</reference>
<dbReference type="InterPro" id="IPR035919">
    <property type="entry name" value="EAL_sf"/>
</dbReference>
<evidence type="ECO:0000256" key="1">
    <source>
        <dbReference type="ARBA" id="ARBA00004651"/>
    </source>
</evidence>
<dbReference type="RefSeq" id="WP_132525187.1">
    <property type="nucleotide sequence ID" value="NZ_SMFV01000001.1"/>
</dbReference>
<evidence type="ECO:0000256" key="2">
    <source>
        <dbReference type="ARBA" id="ARBA00022475"/>
    </source>
</evidence>
<name>A0A4R1GI54_9BACT</name>
<dbReference type="SMART" id="SM01049">
    <property type="entry name" value="Cache_2"/>
    <property type="match status" value="1"/>
</dbReference>
<feature type="transmembrane region" description="Helical" evidence="6">
    <location>
        <begin position="318"/>
        <end position="342"/>
    </location>
</feature>
<keyword evidence="10" id="KW-1185">Reference proteome</keyword>
<organism evidence="9 10">
    <name type="scientific">Phorcysia thermohydrogeniphila</name>
    <dbReference type="NCBI Taxonomy" id="936138"/>
    <lineage>
        <taxon>Bacteria</taxon>
        <taxon>Pseudomonadati</taxon>
        <taxon>Aquificota</taxon>
        <taxon>Aquificia</taxon>
        <taxon>Desulfurobacteriales</taxon>
        <taxon>Desulfurobacteriaceae</taxon>
        <taxon>Phorcysia</taxon>
    </lineage>
</organism>
<evidence type="ECO:0000256" key="4">
    <source>
        <dbReference type="ARBA" id="ARBA00022989"/>
    </source>
</evidence>
<evidence type="ECO:0000256" key="5">
    <source>
        <dbReference type="ARBA" id="ARBA00023136"/>
    </source>
</evidence>
<evidence type="ECO:0000259" key="8">
    <source>
        <dbReference type="PROSITE" id="PS50887"/>
    </source>
</evidence>
<gene>
    <name evidence="9" type="ORF">CLV27_0347</name>
</gene>
<dbReference type="Proteomes" id="UP000295777">
    <property type="component" value="Unassembled WGS sequence"/>
</dbReference>
<dbReference type="PANTHER" id="PTHR33121:SF79">
    <property type="entry name" value="CYCLIC DI-GMP PHOSPHODIESTERASE PDED-RELATED"/>
    <property type="match status" value="1"/>
</dbReference>
<dbReference type="Pfam" id="PF00990">
    <property type="entry name" value="GGDEF"/>
    <property type="match status" value="1"/>
</dbReference>
<dbReference type="InterPro" id="IPR033480">
    <property type="entry name" value="sCache_2"/>
</dbReference>
<feature type="domain" description="EAL" evidence="7">
    <location>
        <begin position="535"/>
        <end position="772"/>
    </location>
</feature>
<dbReference type="GO" id="GO:0005886">
    <property type="term" value="C:plasma membrane"/>
    <property type="evidence" value="ECO:0007669"/>
    <property type="project" value="UniProtKB-SubCell"/>
</dbReference>
<feature type="domain" description="GGDEF" evidence="8">
    <location>
        <begin position="394"/>
        <end position="523"/>
    </location>
</feature>
<dbReference type="PROSITE" id="PS50887">
    <property type="entry name" value="GGDEF"/>
    <property type="match status" value="1"/>
</dbReference>
<dbReference type="SUPFAM" id="SSF141868">
    <property type="entry name" value="EAL domain-like"/>
    <property type="match status" value="1"/>
</dbReference>
<evidence type="ECO:0000313" key="9">
    <source>
        <dbReference type="EMBL" id="TCK06545.1"/>
    </source>
</evidence>
<evidence type="ECO:0000256" key="3">
    <source>
        <dbReference type="ARBA" id="ARBA00022692"/>
    </source>
</evidence>
<dbReference type="NCBIfam" id="TIGR00254">
    <property type="entry name" value="GGDEF"/>
    <property type="match status" value="1"/>
</dbReference>
<dbReference type="Gene3D" id="3.20.20.450">
    <property type="entry name" value="EAL domain"/>
    <property type="match status" value="1"/>
</dbReference>
<evidence type="ECO:0000259" key="7">
    <source>
        <dbReference type="PROSITE" id="PS50883"/>
    </source>
</evidence>
<dbReference type="Pfam" id="PF00563">
    <property type="entry name" value="EAL"/>
    <property type="match status" value="1"/>
</dbReference>
<dbReference type="Gene3D" id="3.30.450.20">
    <property type="entry name" value="PAS domain"/>
    <property type="match status" value="1"/>
</dbReference>
<dbReference type="PANTHER" id="PTHR33121">
    <property type="entry name" value="CYCLIC DI-GMP PHOSPHODIESTERASE PDEF"/>
    <property type="match status" value="1"/>
</dbReference>
<evidence type="ECO:0000313" key="10">
    <source>
        <dbReference type="Proteomes" id="UP000295777"/>
    </source>
</evidence>
<dbReference type="PROSITE" id="PS50883">
    <property type="entry name" value="EAL"/>
    <property type="match status" value="1"/>
</dbReference>
<dbReference type="SMART" id="SM00267">
    <property type="entry name" value="GGDEF"/>
    <property type="match status" value="1"/>
</dbReference>
<proteinExistence type="predicted"/>